<keyword evidence="6" id="KW-0325">Glycoprotein</keyword>
<sequence>MNRSLLVSALALALATPVAHAWSRQGHQLVGELAERQLTPEALAEARDLMEGEADPNLAGVSTWADEIRAEENELGKLSKRWHYVNIPGKHCDYAPARDCPDGECIIGAINAQAAVLADRGQPRQKRLEALKFVVHFVGDAHQPMHAGYPHDRGGNDYQLNYRGKGAPDGQGTNLHGTWDYWLLQSAGLDNAAYADRLMALPPPADTATGAENRPLAWTLESCRLIHSQALYPRGHRITDAYLDQHRPLAEARVQLAGARLAALLNQALAPGG</sequence>
<dbReference type="Pfam" id="PF02265">
    <property type="entry name" value="S1-P1_nuclease"/>
    <property type="match status" value="1"/>
</dbReference>
<keyword evidence="9" id="KW-1185">Reference proteome</keyword>
<dbReference type="SUPFAM" id="SSF48537">
    <property type="entry name" value="Phospholipase C/P1 nuclease"/>
    <property type="match status" value="1"/>
</dbReference>
<dbReference type="PANTHER" id="PTHR33146">
    <property type="entry name" value="ENDONUCLEASE 4"/>
    <property type="match status" value="1"/>
</dbReference>
<keyword evidence="2" id="KW-0479">Metal-binding</keyword>
<feature type="chain" id="PRO_5001869774" description="Endonuclease" evidence="7">
    <location>
        <begin position="22"/>
        <end position="273"/>
    </location>
</feature>
<dbReference type="GO" id="GO:0006308">
    <property type="term" value="P:DNA catabolic process"/>
    <property type="evidence" value="ECO:0007669"/>
    <property type="project" value="InterPro"/>
</dbReference>
<reference evidence="8 9" key="1">
    <citation type="submission" date="2013-09" db="EMBL/GenBank/DDBJ databases">
        <title>Genome sequencing of Arenimonas malthae.</title>
        <authorList>
            <person name="Chen F."/>
            <person name="Wang G."/>
        </authorList>
    </citation>
    <scope>NUCLEOTIDE SEQUENCE [LARGE SCALE GENOMIC DNA]</scope>
    <source>
        <strain evidence="8 9">CC-JY-1</strain>
    </source>
</reference>
<keyword evidence="7" id="KW-0732">Signal</keyword>
<keyword evidence="4" id="KW-0378">Hydrolase</keyword>
<evidence type="ECO:0000256" key="1">
    <source>
        <dbReference type="ARBA" id="ARBA00022722"/>
    </source>
</evidence>
<dbReference type="CDD" id="cd11010">
    <property type="entry name" value="S1-P1_nuclease"/>
    <property type="match status" value="1"/>
</dbReference>
<dbReference type="AlphaFoldDB" id="A0A091BG89"/>
<dbReference type="Gene3D" id="1.10.575.10">
    <property type="entry name" value="P1 Nuclease"/>
    <property type="match status" value="1"/>
</dbReference>
<keyword evidence="5" id="KW-1015">Disulfide bond</keyword>
<evidence type="ECO:0000256" key="5">
    <source>
        <dbReference type="ARBA" id="ARBA00023157"/>
    </source>
</evidence>
<evidence type="ECO:0008006" key="10">
    <source>
        <dbReference type="Google" id="ProtNLM"/>
    </source>
</evidence>
<evidence type="ECO:0000256" key="2">
    <source>
        <dbReference type="ARBA" id="ARBA00022723"/>
    </source>
</evidence>
<organism evidence="8 9">
    <name type="scientific">Arenimonas malthae CC-JY-1</name>
    <dbReference type="NCBI Taxonomy" id="1384054"/>
    <lineage>
        <taxon>Bacteria</taxon>
        <taxon>Pseudomonadati</taxon>
        <taxon>Pseudomonadota</taxon>
        <taxon>Gammaproteobacteria</taxon>
        <taxon>Lysobacterales</taxon>
        <taxon>Lysobacteraceae</taxon>
        <taxon>Arenimonas</taxon>
    </lineage>
</organism>
<dbReference type="GO" id="GO:0016788">
    <property type="term" value="F:hydrolase activity, acting on ester bonds"/>
    <property type="evidence" value="ECO:0007669"/>
    <property type="project" value="InterPro"/>
</dbReference>
<dbReference type="PATRIC" id="fig|1384054.3.peg.590"/>
<comment type="caution">
    <text evidence="8">The sequence shown here is derived from an EMBL/GenBank/DDBJ whole genome shotgun (WGS) entry which is preliminary data.</text>
</comment>
<gene>
    <name evidence="8" type="ORF">N790_04045</name>
</gene>
<dbReference type="RefSeq" id="WP_043800622.1">
    <property type="nucleotide sequence ID" value="NZ_AVCH01000042.1"/>
</dbReference>
<proteinExistence type="predicted"/>
<dbReference type="GO" id="GO:0004519">
    <property type="term" value="F:endonuclease activity"/>
    <property type="evidence" value="ECO:0007669"/>
    <property type="project" value="UniProtKB-KW"/>
</dbReference>
<dbReference type="PANTHER" id="PTHR33146:SF26">
    <property type="entry name" value="ENDONUCLEASE 4"/>
    <property type="match status" value="1"/>
</dbReference>
<dbReference type="eggNOG" id="ENOG502Z82C">
    <property type="taxonomic scope" value="Bacteria"/>
</dbReference>
<dbReference type="OrthoDB" id="267579at2"/>
<name>A0A091BG89_9GAMM</name>
<keyword evidence="1" id="KW-0540">Nuclease</keyword>
<accession>A0A091BG89</accession>
<dbReference type="InterPro" id="IPR008947">
    <property type="entry name" value="PLipase_C/P1_nuclease_dom_sf"/>
</dbReference>
<keyword evidence="3" id="KW-0255">Endonuclease</keyword>
<evidence type="ECO:0000256" key="6">
    <source>
        <dbReference type="ARBA" id="ARBA00023180"/>
    </source>
</evidence>
<evidence type="ECO:0000256" key="4">
    <source>
        <dbReference type="ARBA" id="ARBA00022801"/>
    </source>
</evidence>
<dbReference type="GO" id="GO:0046872">
    <property type="term" value="F:metal ion binding"/>
    <property type="evidence" value="ECO:0007669"/>
    <property type="project" value="UniProtKB-KW"/>
</dbReference>
<evidence type="ECO:0000256" key="7">
    <source>
        <dbReference type="SAM" id="SignalP"/>
    </source>
</evidence>
<dbReference type="EMBL" id="AVCH01000042">
    <property type="protein sequence ID" value="KFN51733.1"/>
    <property type="molecule type" value="Genomic_DNA"/>
</dbReference>
<feature type="signal peptide" evidence="7">
    <location>
        <begin position="1"/>
        <end position="21"/>
    </location>
</feature>
<dbReference type="InterPro" id="IPR003154">
    <property type="entry name" value="S1/P1nuclease"/>
</dbReference>
<evidence type="ECO:0000256" key="3">
    <source>
        <dbReference type="ARBA" id="ARBA00022759"/>
    </source>
</evidence>
<evidence type="ECO:0000313" key="9">
    <source>
        <dbReference type="Proteomes" id="UP000029392"/>
    </source>
</evidence>
<dbReference type="Proteomes" id="UP000029392">
    <property type="component" value="Unassembled WGS sequence"/>
</dbReference>
<dbReference type="STRING" id="1384054.N790_04045"/>
<evidence type="ECO:0000313" key="8">
    <source>
        <dbReference type="EMBL" id="KFN51733.1"/>
    </source>
</evidence>
<dbReference type="GO" id="GO:0003676">
    <property type="term" value="F:nucleic acid binding"/>
    <property type="evidence" value="ECO:0007669"/>
    <property type="project" value="InterPro"/>
</dbReference>
<protein>
    <recommendedName>
        <fullName evidence="10">Endonuclease</fullName>
    </recommendedName>
</protein>